<feature type="transmembrane region" description="Helical" evidence="1">
    <location>
        <begin position="15"/>
        <end position="40"/>
    </location>
</feature>
<keyword evidence="1" id="KW-1133">Transmembrane helix</keyword>
<proteinExistence type="predicted"/>
<evidence type="ECO:0000313" key="3">
    <source>
        <dbReference type="Proteomes" id="UP001193389"/>
    </source>
</evidence>
<dbReference type="AlphaFoldDB" id="A0A5K7S330"/>
<dbReference type="EMBL" id="AP018694">
    <property type="protein sequence ID" value="BBE15952.1"/>
    <property type="molecule type" value="Genomic_DNA"/>
</dbReference>
<keyword evidence="1" id="KW-0472">Membrane</keyword>
<dbReference type="KEGG" id="anf:AQPE_0088"/>
<keyword evidence="3" id="KW-1185">Reference proteome</keyword>
<accession>A0A5K7S330</accession>
<name>A0A5K7S330_9BACT</name>
<organism evidence="2 3">
    <name type="scientific">Aquipluma nitroreducens</name>
    <dbReference type="NCBI Taxonomy" id="2010828"/>
    <lineage>
        <taxon>Bacteria</taxon>
        <taxon>Pseudomonadati</taxon>
        <taxon>Bacteroidota</taxon>
        <taxon>Bacteroidia</taxon>
        <taxon>Marinilabiliales</taxon>
        <taxon>Prolixibacteraceae</taxon>
        <taxon>Aquipluma</taxon>
    </lineage>
</organism>
<dbReference type="Proteomes" id="UP001193389">
    <property type="component" value="Chromosome"/>
</dbReference>
<evidence type="ECO:0000313" key="2">
    <source>
        <dbReference type="EMBL" id="BBE15952.1"/>
    </source>
</evidence>
<gene>
    <name evidence="2" type="ORF">AQPE_0088</name>
</gene>
<protein>
    <submittedName>
        <fullName evidence="2">Uncharacterized protein</fullName>
    </submittedName>
</protein>
<evidence type="ECO:0000256" key="1">
    <source>
        <dbReference type="SAM" id="Phobius"/>
    </source>
</evidence>
<keyword evidence="1" id="KW-0812">Transmembrane</keyword>
<sequence>MVLTWFMHLKFDQPFLRFMVGFVALVFFAIIFITFLDYYYR</sequence>
<reference evidence="2" key="1">
    <citation type="journal article" date="2020" name="Int. J. Syst. Evol. Microbiol.">
        <title>Aquipluma nitroreducens gen. nov. sp. nov., a novel facultatively anaerobic bacterium isolated from a freshwater lake.</title>
        <authorList>
            <person name="Watanabe M."/>
            <person name="Kojima H."/>
            <person name="Fukui M."/>
        </authorList>
    </citation>
    <scope>NUCLEOTIDE SEQUENCE</scope>
    <source>
        <strain evidence="2">MeG22</strain>
    </source>
</reference>